<proteinExistence type="predicted"/>
<name>A0ACC0QR21_9HYPO</name>
<gene>
    <name evidence="1" type="ORF">NCS57_00964500</name>
</gene>
<accession>A0ACC0QR21</accession>
<comment type="caution">
    <text evidence="1">The sequence shown here is derived from an EMBL/GenBank/DDBJ whole genome shotgun (WGS) entry which is preliminary data.</text>
</comment>
<protein>
    <submittedName>
        <fullName evidence="1">Uncharacterized protein</fullName>
    </submittedName>
</protein>
<organism evidence="1 2">
    <name type="scientific">Fusarium keratoplasticum</name>
    <dbReference type="NCBI Taxonomy" id="1328300"/>
    <lineage>
        <taxon>Eukaryota</taxon>
        <taxon>Fungi</taxon>
        <taxon>Dikarya</taxon>
        <taxon>Ascomycota</taxon>
        <taxon>Pezizomycotina</taxon>
        <taxon>Sordariomycetes</taxon>
        <taxon>Hypocreomycetidae</taxon>
        <taxon>Hypocreales</taxon>
        <taxon>Nectriaceae</taxon>
        <taxon>Fusarium</taxon>
        <taxon>Fusarium solani species complex</taxon>
    </lineage>
</organism>
<sequence length="162" mass="18305">MANTAAHHAKALSSIPDVAIPAMIPPTTPECGGILAVECNNCAVKAFTGGLTDIYNCLDVGPRPLPNHQFYAFSATLNGRSYLFLPEGTVYLRPLEIPVNMREIVREAKGQFLDQWKGVWRTWKVGEFEVRFGLYENTEYDSTKSKIRRSVKKFQRILNHKF</sequence>
<dbReference type="EMBL" id="CM046509">
    <property type="protein sequence ID" value="KAI8663630.1"/>
    <property type="molecule type" value="Genomic_DNA"/>
</dbReference>
<evidence type="ECO:0000313" key="2">
    <source>
        <dbReference type="Proteomes" id="UP001065298"/>
    </source>
</evidence>
<reference evidence="1" key="1">
    <citation type="submission" date="2022-06" db="EMBL/GenBank/DDBJ databases">
        <title>Fusarium solani species complex genomes reveal bases of compartmentalisation and animal pathogenesis.</title>
        <authorList>
            <person name="Tsai I.J."/>
        </authorList>
    </citation>
    <scope>NUCLEOTIDE SEQUENCE</scope>
    <source>
        <strain evidence="1">Fu6.1</strain>
    </source>
</reference>
<keyword evidence="2" id="KW-1185">Reference proteome</keyword>
<dbReference type="Proteomes" id="UP001065298">
    <property type="component" value="Chromosome 7"/>
</dbReference>
<evidence type="ECO:0000313" key="1">
    <source>
        <dbReference type="EMBL" id="KAI8663630.1"/>
    </source>
</evidence>